<keyword evidence="2" id="KW-1185">Reference proteome</keyword>
<sequence>MVVKPYPALLTKRVTERIIKLAYNYRVGWTSGAPGWNRTNDPQLRRLMLYPTELRAHVAISTS</sequence>
<gene>
    <name evidence="1" type="ORF">COMA2_110010</name>
</gene>
<dbReference type="Proteomes" id="UP000198736">
    <property type="component" value="Unassembled WGS sequence"/>
</dbReference>
<name>A0A0S4L4P2_9BACT</name>
<proteinExistence type="predicted"/>
<protein>
    <submittedName>
        <fullName evidence="1">Uncharacterized protein</fullName>
    </submittedName>
</protein>
<dbReference type="AlphaFoldDB" id="A0A0S4L4P2"/>
<evidence type="ECO:0000313" key="2">
    <source>
        <dbReference type="Proteomes" id="UP000198736"/>
    </source>
</evidence>
<organism evidence="1 2">
    <name type="scientific">Candidatus Nitrospira nitrificans</name>
    <dbReference type="NCBI Taxonomy" id="1742973"/>
    <lineage>
        <taxon>Bacteria</taxon>
        <taxon>Pseudomonadati</taxon>
        <taxon>Nitrospirota</taxon>
        <taxon>Nitrospiria</taxon>
        <taxon>Nitrospirales</taxon>
        <taxon>Nitrospiraceae</taxon>
        <taxon>Nitrospira</taxon>
    </lineage>
</organism>
<reference evidence="2" key="1">
    <citation type="submission" date="2015-10" db="EMBL/GenBank/DDBJ databases">
        <authorList>
            <person name="Luecker S."/>
            <person name="Luecker S."/>
        </authorList>
    </citation>
    <scope>NUCLEOTIDE SEQUENCE [LARGE SCALE GENOMIC DNA]</scope>
</reference>
<evidence type="ECO:0000313" key="1">
    <source>
        <dbReference type="EMBL" id="CUS32627.1"/>
    </source>
</evidence>
<dbReference type="AntiFam" id="ANF00012">
    <property type="entry name" value="tRNA translation"/>
</dbReference>
<dbReference type="EMBL" id="CZPZ01000003">
    <property type="protein sequence ID" value="CUS32627.1"/>
    <property type="molecule type" value="Genomic_DNA"/>
</dbReference>
<accession>A0A0S4L4P2</accession>